<comment type="caution">
    <text evidence="5">The sequence shown here is derived from an EMBL/GenBank/DDBJ whole genome shotgun (WGS) entry which is preliminary data.</text>
</comment>
<dbReference type="NCBIfam" id="TIGR04183">
    <property type="entry name" value="Por_Secre_tail"/>
    <property type="match status" value="1"/>
</dbReference>
<dbReference type="Gene3D" id="2.60.120.200">
    <property type="match status" value="1"/>
</dbReference>
<sequence>MKKITLLAALFAGFAMSAQTTIFEDDFEAYDDFIIDNVGDWTLVDQDMLPTYGFSGVTFDNSGYTGAFIVFNSTTTNPPLDPTADSDWTARSGEKAMTSFAAVPDGTTNANNDWLISPQITLGTSGNLLSFWAKAADALYSNETFNILVSIVDNDPTNFSPLETGLVPQAIDWEEFTVDLDFYAGQDVYIAINHVASDQFGFQVDDFKVTADVLGVNDQVFQGFKYFVANNQLNLSATTSMERVAIYNMLGQEVVSQKLANTNESVTISGLQSGVYIATVSIEGASKTFRIVKN</sequence>
<evidence type="ECO:0000313" key="7">
    <source>
        <dbReference type="Proteomes" id="UP001388259"/>
    </source>
</evidence>
<dbReference type="InterPro" id="IPR026444">
    <property type="entry name" value="Secre_tail"/>
</dbReference>
<protein>
    <submittedName>
        <fullName evidence="5">Choice-of-anchor J domain-containing protein</fullName>
    </submittedName>
</protein>
<evidence type="ECO:0000313" key="8">
    <source>
        <dbReference type="Proteomes" id="UP001390963"/>
    </source>
</evidence>
<dbReference type="Pfam" id="PF07675">
    <property type="entry name" value="Cleaved_Adhesin"/>
    <property type="match status" value="1"/>
</dbReference>
<keyword evidence="1 2" id="KW-0732">Signal</keyword>
<dbReference type="Proteomes" id="UP001390963">
    <property type="component" value="Unassembled WGS sequence"/>
</dbReference>
<dbReference type="RefSeq" id="WP_342687749.1">
    <property type="nucleotide sequence ID" value="NZ_JAZBJM010000009.1"/>
</dbReference>
<dbReference type="EMBL" id="JBANCF010000010">
    <property type="protein sequence ID" value="MEM0574243.1"/>
    <property type="molecule type" value="Genomic_DNA"/>
</dbReference>
<feature type="domain" description="Secretion system C-terminal sorting" evidence="4">
    <location>
        <begin position="229"/>
        <end position="288"/>
    </location>
</feature>
<reference evidence="5 8" key="1">
    <citation type="submission" date="2024-01" db="EMBL/GenBank/DDBJ databases">
        <title>Aequorivita flavus sp. nov., isolated from deep-sea sediment.</title>
        <authorList>
            <person name="Chen X."/>
        </authorList>
    </citation>
    <scope>NUCLEOTIDE SEQUENCE</scope>
    <source>
        <strain evidence="5">MCCC 1A16923</strain>
        <strain evidence="6 8">MCCC 1A16935</strain>
    </source>
</reference>
<dbReference type="EMBL" id="JAZBJM010000009">
    <property type="protein sequence ID" value="MEM0519162.1"/>
    <property type="molecule type" value="Genomic_DNA"/>
</dbReference>
<evidence type="ECO:0000256" key="1">
    <source>
        <dbReference type="ARBA" id="ARBA00022729"/>
    </source>
</evidence>
<evidence type="ECO:0000256" key="2">
    <source>
        <dbReference type="SAM" id="SignalP"/>
    </source>
</evidence>
<feature type="signal peptide" evidence="2">
    <location>
        <begin position="1"/>
        <end position="17"/>
    </location>
</feature>
<name>A0AB35Z0B7_9FLAO</name>
<accession>A0AB35Z0B7</accession>
<evidence type="ECO:0000313" key="5">
    <source>
        <dbReference type="EMBL" id="MEM0519162.1"/>
    </source>
</evidence>
<feature type="chain" id="PRO_5044287218" evidence="2">
    <location>
        <begin position="18"/>
        <end position="294"/>
    </location>
</feature>
<keyword evidence="8" id="KW-1185">Reference proteome</keyword>
<evidence type="ECO:0000259" key="3">
    <source>
        <dbReference type="Pfam" id="PF07675"/>
    </source>
</evidence>
<organism evidence="5 7">
    <name type="scientific">Aequorivita flava</name>
    <dbReference type="NCBI Taxonomy" id="3114371"/>
    <lineage>
        <taxon>Bacteria</taxon>
        <taxon>Pseudomonadati</taxon>
        <taxon>Bacteroidota</taxon>
        <taxon>Flavobacteriia</taxon>
        <taxon>Flavobacteriales</taxon>
        <taxon>Flavobacteriaceae</taxon>
        <taxon>Aequorivita</taxon>
    </lineage>
</organism>
<gene>
    <name evidence="6" type="ORF">VZD24_11990</name>
    <name evidence="5" type="ORF">VZD85_12405</name>
</gene>
<dbReference type="NCBIfam" id="NF038128">
    <property type="entry name" value="choice_anch_J"/>
    <property type="match status" value="1"/>
</dbReference>
<proteinExistence type="predicted"/>
<dbReference type="InterPro" id="IPR011628">
    <property type="entry name" value="Cleaved_adhesin"/>
</dbReference>
<evidence type="ECO:0000259" key="4">
    <source>
        <dbReference type="Pfam" id="PF18962"/>
    </source>
</evidence>
<dbReference type="AlphaFoldDB" id="A0AB35Z0B7"/>
<evidence type="ECO:0000313" key="6">
    <source>
        <dbReference type="EMBL" id="MEM0574243.1"/>
    </source>
</evidence>
<dbReference type="Pfam" id="PF18962">
    <property type="entry name" value="Por_Secre_tail"/>
    <property type="match status" value="1"/>
</dbReference>
<dbReference type="Proteomes" id="UP001388259">
    <property type="component" value="Unassembled WGS sequence"/>
</dbReference>
<feature type="domain" description="Cleaved adhesin" evidence="3">
    <location>
        <begin position="87"/>
        <end position="206"/>
    </location>
</feature>